<dbReference type="CDD" id="cd06981">
    <property type="entry name" value="cupin_reut_a1446"/>
    <property type="match status" value="1"/>
</dbReference>
<comment type="caution">
    <text evidence="2">The sequence shown here is derived from an EMBL/GenBank/DDBJ whole genome shotgun (WGS) entry which is preliminary data.</text>
</comment>
<name>A0A644UR82_9ZZZZ</name>
<evidence type="ECO:0000259" key="1">
    <source>
        <dbReference type="Pfam" id="PF07883"/>
    </source>
</evidence>
<feature type="domain" description="Cupin type-2" evidence="1">
    <location>
        <begin position="42"/>
        <end position="100"/>
    </location>
</feature>
<dbReference type="InterPro" id="IPR014710">
    <property type="entry name" value="RmlC-like_jellyroll"/>
</dbReference>
<evidence type="ECO:0000313" key="2">
    <source>
        <dbReference type="EMBL" id="MPL81537.1"/>
    </source>
</evidence>
<gene>
    <name evidence="2" type="ORF">SDC9_27465</name>
</gene>
<dbReference type="Pfam" id="PF07883">
    <property type="entry name" value="Cupin_2"/>
    <property type="match status" value="1"/>
</dbReference>
<sequence>MNVFELPSELPDEEIFESLIPDQGVLIERIISTGQATPEGVWYNQDRDEWVVLLQGTATIMWHDGRKQDLLAGDSIFFSANERHRVDKTSVNPPCIWLAVHGKLR</sequence>
<dbReference type="SUPFAM" id="SSF51182">
    <property type="entry name" value="RmlC-like cupins"/>
    <property type="match status" value="1"/>
</dbReference>
<proteinExistence type="predicted"/>
<dbReference type="Gene3D" id="2.60.120.10">
    <property type="entry name" value="Jelly Rolls"/>
    <property type="match status" value="1"/>
</dbReference>
<dbReference type="AlphaFoldDB" id="A0A644UR82"/>
<dbReference type="EMBL" id="VSSQ01000151">
    <property type="protein sequence ID" value="MPL81537.1"/>
    <property type="molecule type" value="Genomic_DNA"/>
</dbReference>
<accession>A0A644UR82</accession>
<dbReference type="InterPro" id="IPR013096">
    <property type="entry name" value="Cupin_2"/>
</dbReference>
<dbReference type="InterPro" id="IPR011051">
    <property type="entry name" value="RmlC_Cupin_sf"/>
</dbReference>
<reference evidence="2" key="1">
    <citation type="submission" date="2019-08" db="EMBL/GenBank/DDBJ databases">
        <authorList>
            <person name="Kucharzyk K."/>
            <person name="Murdoch R.W."/>
            <person name="Higgins S."/>
            <person name="Loffler F."/>
        </authorList>
    </citation>
    <scope>NUCLEOTIDE SEQUENCE</scope>
</reference>
<organism evidence="2">
    <name type="scientific">bioreactor metagenome</name>
    <dbReference type="NCBI Taxonomy" id="1076179"/>
    <lineage>
        <taxon>unclassified sequences</taxon>
        <taxon>metagenomes</taxon>
        <taxon>ecological metagenomes</taxon>
    </lineage>
</organism>
<protein>
    <recommendedName>
        <fullName evidence="1">Cupin type-2 domain-containing protein</fullName>
    </recommendedName>
</protein>